<reference evidence="2 3" key="1">
    <citation type="submission" date="2014-04" db="EMBL/GenBank/DDBJ databases">
        <authorList>
            <consortium name="DOE Joint Genome Institute"/>
            <person name="Kuo A."/>
            <person name="Zuccaro A."/>
            <person name="Kohler A."/>
            <person name="Nagy L.G."/>
            <person name="Floudas D."/>
            <person name="Copeland A."/>
            <person name="Barry K.W."/>
            <person name="Cichocki N."/>
            <person name="Veneault-Fourrey C."/>
            <person name="LaButti K."/>
            <person name="Lindquist E.A."/>
            <person name="Lipzen A."/>
            <person name="Lundell T."/>
            <person name="Morin E."/>
            <person name="Murat C."/>
            <person name="Sun H."/>
            <person name="Tunlid A."/>
            <person name="Henrissat B."/>
            <person name="Grigoriev I.V."/>
            <person name="Hibbett D.S."/>
            <person name="Martin F."/>
            <person name="Nordberg H.P."/>
            <person name="Cantor M.N."/>
            <person name="Hua S.X."/>
        </authorList>
    </citation>
    <scope>NUCLEOTIDE SEQUENCE [LARGE SCALE GENOMIC DNA]</scope>
    <source>
        <strain evidence="2 3">MAFF 305830</strain>
    </source>
</reference>
<sequence>MRLQWFGLLLLSAATFSQGYTEKYLERIDYSGLHDAEGHSHDATDSFLFSSIASLLQQWPNTRWRNGHTIVRGKIPVGTILYHERGDKYLPLVPEWAAFNVEHSYLVCGAAPPPECWMLTLAVEEPLEVIYFDGSSGANSYLGHLDTQDLLIWGEVRRDKMMAEWERIEELCKWGKRYSIDAFVREVMLCDFTKKVKVTSSIRLIPTARHTSLSHTAHPNALWERQRHRLHGMRDLKRDRIEPRPVPPNWQGPLRDGHSISLETVLAAAWNNLYPGEVRMEIDYSRLISFYDPKYTSLVEARGTLSRIRHRVANISREDWHTAMADLDADLTRVDDKVSGVDWAAVTRAVTDRYADRLYLLNQTLTRSANAKTVAAAARRHLMVMLTPYLVYEALPDASSNYYGKHNISWIEPIKFYCATSITSAIKVEALTRSERLIKSAVDGVLQRICSSLTQMWVGAFGVSNASEEEAAGLVLEWTQNLQKLIQWLDWSVWNTCRPACSEEMFCYISTWPWGFPWTEEDVDTIDMTPRCIDRETGELGPNWGVLV</sequence>
<accession>A0A0C2XH44</accession>
<dbReference type="EMBL" id="KN824293">
    <property type="protein sequence ID" value="KIM28432.1"/>
    <property type="molecule type" value="Genomic_DNA"/>
</dbReference>
<dbReference type="STRING" id="933852.A0A0C2XH44"/>
<evidence type="ECO:0000313" key="2">
    <source>
        <dbReference type="EMBL" id="KIM28432.1"/>
    </source>
</evidence>
<evidence type="ECO:0000313" key="3">
    <source>
        <dbReference type="Proteomes" id="UP000054097"/>
    </source>
</evidence>
<dbReference type="InterPro" id="IPR038921">
    <property type="entry name" value="YOR389W-like"/>
</dbReference>
<evidence type="ECO:0000256" key="1">
    <source>
        <dbReference type="SAM" id="SignalP"/>
    </source>
</evidence>
<dbReference type="Proteomes" id="UP000054097">
    <property type="component" value="Unassembled WGS sequence"/>
</dbReference>
<feature type="chain" id="PRO_5002174207" evidence="1">
    <location>
        <begin position="20"/>
        <end position="548"/>
    </location>
</feature>
<name>A0A0C2XH44_SERVB</name>
<dbReference type="HOGENOM" id="CLU_017366_2_1_1"/>
<protein>
    <submittedName>
        <fullName evidence="2">Uncharacterized protein</fullName>
    </submittedName>
</protein>
<keyword evidence="1" id="KW-0732">Signal</keyword>
<dbReference type="PANTHER" id="PTHR35204:SF1">
    <property type="entry name" value="ENTEROTOXIN"/>
    <property type="match status" value="1"/>
</dbReference>
<dbReference type="OrthoDB" id="10261782at2759"/>
<reference evidence="3" key="2">
    <citation type="submission" date="2015-01" db="EMBL/GenBank/DDBJ databases">
        <title>Evolutionary Origins and Diversification of the Mycorrhizal Mutualists.</title>
        <authorList>
            <consortium name="DOE Joint Genome Institute"/>
            <consortium name="Mycorrhizal Genomics Consortium"/>
            <person name="Kohler A."/>
            <person name="Kuo A."/>
            <person name="Nagy L.G."/>
            <person name="Floudas D."/>
            <person name="Copeland A."/>
            <person name="Barry K.W."/>
            <person name="Cichocki N."/>
            <person name="Veneault-Fourrey C."/>
            <person name="LaButti K."/>
            <person name="Lindquist E.A."/>
            <person name="Lipzen A."/>
            <person name="Lundell T."/>
            <person name="Morin E."/>
            <person name="Murat C."/>
            <person name="Riley R."/>
            <person name="Ohm R."/>
            <person name="Sun H."/>
            <person name="Tunlid A."/>
            <person name="Henrissat B."/>
            <person name="Grigoriev I.V."/>
            <person name="Hibbett D.S."/>
            <person name="Martin F."/>
        </authorList>
    </citation>
    <scope>NUCLEOTIDE SEQUENCE [LARGE SCALE GENOMIC DNA]</scope>
    <source>
        <strain evidence="3">MAFF 305830</strain>
    </source>
</reference>
<keyword evidence="3" id="KW-1185">Reference proteome</keyword>
<gene>
    <name evidence="2" type="ORF">M408DRAFT_329490</name>
</gene>
<dbReference type="AlphaFoldDB" id="A0A0C2XH44"/>
<proteinExistence type="predicted"/>
<organism evidence="2 3">
    <name type="scientific">Serendipita vermifera MAFF 305830</name>
    <dbReference type="NCBI Taxonomy" id="933852"/>
    <lineage>
        <taxon>Eukaryota</taxon>
        <taxon>Fungi</taxon>
        <taxon>Dikarya</taxon>
        <taxon>Basidiomycota</taxon>
        <taxon>Agaricomycotina</taxon>
        <taxon>Agaricomycetes</taxon>
        <taxon>Sebacinales</taxon>
        <taxon>Serendipitaceae</taxon>
        <taxon>Serendipita</taxon>
    </lineage>
</organism>
<dbReference type="PANTHER" id="PTHR35204">
    <property type="entry name" value="YALI0A21131P"/>
    <property type="match status" value="1"/>
</dbReference>
<feature type="signal peptide" evidence="1">
    <location>
        <begin position="1"/>
        <end position="19"/>
    </location>
</feature>